<feature type="compositionally biased region" description="Basic and acidic residues" evidence="4">
    <location>
        <begin position="58"/>
        <end position="89"/>
    </location>
</feature>
<keyword evidence="1" id="KW-0479">Metal-binding</keyword>
<keyword evidence="7" id="KW-1185">Reference proteome</keyword>
<feature type="region of interest" description="Disordered" evidence="4">
    <location>
        <begin position="1"/>
        <end position="116"/>
    </location>
</feature>
<dbReference type="SUPFAM" id="SSF63748">
    <property type="entry name" value="Tudor/PWWP/MBT"/>
    <property type="match status" value="1"/>
</dbReference>
<evidence type="ECO:0000259" key="6">
    <source>
        <dbReference type="PROSITE" id="PS51050"/>
    </source>
</evidence>
<gene>
    <name evidence="8" type="primary">ZCWPW1</name>
</gene>
<dbReference type="GO" id="GO:0005634">
    <property type="term" value="C:nucleus"/>
    <property type="evidence" value="ECO:0007669"/>
    <property type="project" value="TreeGrafter"/>
</dbReference>
<dbReference type="AlphaFoldDB" id="A0A6P7X053"/>
<protein>
    <submittedName>
        <fullName evidence="8">Zinc finger CW-type PWWP domain protein 1</fullName>
    </submittedName>
</protein>
<feature type="domain" description="PWWP" evidence="5">
    <location>
        <begin position="327"/>
        <end position="393"/>
    </location>
</feature>
<dbReference type="RefSeq" id="XP_030043910.1">
    <property type="nucleotide sequence ID" value="XM_030188050.1"/>
</dbReference>
<keyword evidence="3" id="KW-0862">Zinc</keyword>
<dbReference type="PROSITE" id="PS50812">
    <property type="entry name" value="PWWP"/>
    <property type="match status" value="1"/>
</dbReference>
<feature type="compositionally biased region" description="Basic and acidic residues" evidence="4">
    <location>
        <begin position="1"/>
        <end position="12"/>
    </location>
</feature>
<evidence type="ECO:0000313" key="8">
    <source>
        <dbReference type="RefSeq" id="XP_030043910.1"/>
    </source>
</evidence>
<feature type="region of interest" description="Disordered" evidence="4">
    <location>
        <begin position="602"/>
        <end position="622"/>
    </location>
</feature>
<dbReference type="Gene3D" id="3.30.40.100">
    <property type="match status" value="1"/>
</dbReference>
<dbReference type="SMART" id="SM00293">
    <property type="entry name" value="PWWP"/>
    <property type="match status" value="1"/>
</dbReference>
<feature type="region of interest" description="Disordered" evidence="4">
    <location>
        <begin position="206"/>
        <end position="243"/>
    </location>
</feature>
<dbReference type="PANTHER" id="PTHR15999">
    <property type="entry name" value="ZINC FINGER CW-TYPE PWWP DOMAIN PROTEIN 1"/>
    <property type="match status" value="1"/>
</dbReference>
<organism evidence="7 8">
    <name type="scientific">Microcaecilia unicolor</name>
    <dbReference type="NCBI Taxonomy" id="1415580"/>
    <lineage>
        <taxon>Eukaryota</taxon>
        <taxon>Metazoa</taxon>
        <taxon>Chordata</taxon>
        <taxon>Craniata</taxon>
        <taxon>Vertebrata</taxon>
        <taxon>Euteleostomi</taxon>
        <taxon>Amphibia</taxon>
        <taxon>Gymnophiona</taxon>
        <taxon>Siphonopidae</taxon>
        <taxon>Microcaecilia</taxon>
    </lineage>
</organism>
<keyword evidence="2" id="KW-0863">Zinc-finger</keyword>
<dbReference type="InParanoid" id="A0A6P7X053"/>
<reference evidence="8" key="1">
    <citation type="submission" date="2025-08" db="UniProtKB">
        <authorList>
            <consortium name="RefSeq"/>
        </authorList>
    </citation>
    <scope>IDENTIFICATION</scope>
</reference>
<name>A0A6P7X053_9AMPH</name>
<evidence type="ECO:0000259" key="5">
    <source>
        <dbReference type="PROSITE" id="PS50812"/>
    </source>
</evidence>
<accession>A0A6P7X053</accession>
<dbReference type="CTD" id="55063"/>
<evidence type="ECO:0000256" key="4">
    <source>
        <dbReference type="SAM" id="MobiDB-lite"/>
    </source>
</evidence>
<evidence type="ECO:0000256" key="2">
    <source>
        <dbReference type="ARBA" id="ARBA00022771"/>
    </source>
</evidence>
<feature type="compositionally biased region" description="Basic and acidic residues" evidence="4">
    <location>
        <begin position="98"/>
        <end position="107"/>
    </location>
</feature>
<feature type="compositionally biased region" description="Low complexity" evidence="4">
    <location>
        <begin position="26"/>
        <end position="38"/>
    </location>
</feature>
<dbReference type="GeneID" id="115458188"/>
<dbReference type="CDD" id="cd20145">
    <property type="entry name" value="PWWP_ZCWPW1"/>
    <property type="match status" value="1"/>
</dbReference>
<sequence>MATLKNKEECRKATKKKFTSPGSKPLTTTLSSESLASSGRKWGTTWPLAAKGGLMASRKAEEEESSAKVEEEEKMIDGEKKWKGTEKPEGIMQDTDDKENVENDEMGRKKKESKKTEKEKCYITDSQYQELFQSVLQKSLEECLDDCKKPCCRVGLGENAEKKTAKRECSRLPVAGVEAISKKLPLAHANAASVMSLKLQQEECEPVGQKSSKLSLSKKRRKKMEEGSKMENKRSRKGQPKKIVPGYTQITDQEEADECLNQCIAWVQCSLENCQKWRRLESSIDPSSLPENWSCSENLDLKYSTCDVPEETWSGSEPDVIYATFIPGSIVWAKQYGYPWWPGMVESDPDIGDYFLFTSQLDQLPSKYHITFLGDYVSRAWIPTSMLKNFKEMSADGTGLKTMKNKDHSSAVESAIKMAKEAEKLNIQERISRFGFSGRFQQDAETPQSAEGPGDSYVPVHTEGSHPVTKRIKKQEWLSENENKIAACTSKKAEGEQFSQKTKSGCKKKFLLPRNKNCEGPEHPNSALHAKEVNTMLACDKMDCPGTDKDFHGTETTLHLNLAGGSLVPTCGEEDSFDNLLKEVAASQKELEEVFGSDDLNILTGKEGESQDDDFSLLLYEE</sequence>
<dbReference type="PROSITE" id="PS51050">
    <property type="entry name" value="ZF_CW"/>
    <property type="match status" value="1"/>
</dbReference>
<dbReference type="Proteomes" id="UP000515156">
    <property type="component" value="Chromosome 14"/>
</dbReference>
<dbReference type="OrthoDB" id="5964980at2759"/>
<evidence type="ECO:0000256" key="1">
    <source>
        <dbReference type="ARBA" id="ARBA00022723"/>
    </source>
</evidence>
<evidence type="ECO:0000256" key="3">
    <source>
        <dbReference type="ARBA" id="ARBA00022833"/>
    </source>
</evidence>
<dbReference type="PANTHER" id="PTHR15999:SF2">
    <property type="entry name" value="ZINC FINGER CW-TYPE PWWP DOMAIN PROTEIN 1"/>
    <property type="match status" value="1"/>
</dbReference>
<dbReference type="Pfam" id="PF07496">
    <property type="entry name" value="zf-CW"/>
    <property type="match status" value="1"/>
</dbReference>
<dbReference type="KEGG" id="muo:115458188"/>
<dbReference type="Gene3D" id="2.30.30.140">
    <property type="match status" value="1"/>
</dbReference>
<proteinExistence type="predicted"/>
<feature type="region of interest" description="Disordered" evidence="4">
    <location>
        <begin position="440"/>
        <end position="471"/>
    </location>
</feature>
<feature type="compositionally biased region" description="Basic and acidic residues" evidence="4">
    <location>
        <begin position="223"/>
        <end position="233"/>
    </location>
</feature>
<dbReference type="GO" id="GO:0008270">
    <property type="term" value="F:zinc ion binding"/>
    <property type="evidence" value="ECO:0007669"/>
    <property type="project" value="UniProtKB-KW"/>
</dbReference>
<dbReference type="FunCoup" id="A0A6P7X053">
    <property type="interactions" value="645"/>
</dbReference>
<dbReference type="InterPro" id="IPR042778">
    <property type="entry name" value="ZCWPW1/ZCWPW2"/>
</dbReference>
<feature type="compositionally biased region" description="Polar residues" evidence="4">
    <location>
        <begin position="440"/>
        <end position="449"/>
    </location>
</feature>
<dbReference type="InterPro" id="IPR011124">
    <property type="entry name" value="Znf_CW"/>
</dbReference>
<dbReference type="Pfam" id="PF00855">
    <property type="entry name" value="PWWP"/>
    <property type="match status" value="1"/>
</dbReference>
<evidence type="ECO:0000313" key="7">
    <source>
        <dbReference type="Proteomes" id="UP000515156"/>
    </source>
</evidence>
<feature type="domain" description="CW-type" evidence="6">
    <location>
        <begin position="260"/>
        <end position="314"/>
    </location>
</feature>
<dbReference type="InterPro" id="IPR000313">
    <property type="entry name" value="PWWP_dom"/>
</dbReference>
<feature type="compositionally biased region" description="Acidic residues" evidence="4">
    <location>
        <begin position="610"/>
        <end position="622"/>
    </location>
</feature>